<evidence type="ECO:0000256" key="3">
    <source>
        <dbReference type="ARBA" id="ARBA00022475"/>
    </source>
</evidence>
<dbReference type="SUPFAM" id="SSF161098">
    <property type="entry name" value="MetI-like"/>
    <property type="match status" value="1"/>
</dbReference>
<comment type="subcellular location">
    <subcellularLocation>
        <location evidence="1 7">Cell membrane</location>
        <topology evidence="1 7">Multi-pass membrane protein</topology>
    </subcellularLocation>
</comment>
<comment type="caution">
    <text evidence="10">The sequence shown here is derived from an EMBL/GenBank/DDBJ whole genome shotgun (WGS) entry which is preliminary data.</text>
</comment>
<dbReference type="GO" id="GO:0005886">
    <property type="term" value="C:plasma membrane"/>
    <property type="evidence" value="ECO:0007669"/>
    <property type="project" value="UniProtKB-SubCell"/>
</dbReference>
<protein>
    <submittedName>
        <fullName evidence="10">Suagr ABC transporter permease</fullName>
    </submittedName>
</protein>
<dbReference type="AlphaFoldDB" id="A0A918ZVX6"/>
<dbReference type="InterPro" id="IPR035906">
    <property type="entry name" value="MetI-like_sf"/>
</dbReference>
<dbReference type="CDD" id="cd06261">
    <property type="entry name" value="TM_PBP2"/>
    <property type="match status" value="1"/>
</dbReference>
<keyword evidence="5 7" id="KW-1133">Transmembrane helix</keyword>
<dbReference type="Gene3D" id="1.10.3720.10">
    <property type="entry name" value="MetI-like"/>
    <property type="match status" value="1"/>
</dbReference>
<feature type="transmembrane region" description="Helical" evidence="7">
    <location>
        <begin position="291"/>
        <end position="313"/>
    </location>
</feature>
<feature type="region of interest" description="Disordered" evidence="8">
    <location>
        <begin position="1"/>
        <end position="31"/>
    </location>
</feature>
<dbReference type="Pfam" id="PF00528">
    <property type="entry name" value="BPD_transp_1"/>
    <property type="match status" value="1"/>
</dbReference>
<accession>A0A918ZVX6</accession>
<comment type="similarity">
    <text evidence="7">Belongs to the binding-protein-dependent transport system permease family.</text>
</comment>
<evidence type="ECO:0000313" key="11">
    <source>
        <dbReference type="Proteomes" id="UP000641386"/>
    </source>
</evidence>
<dbReference type="GO" id="GO:0055085">
    <property type="term" value="P:transmembrane transport"/>
    <property type="evidence" value="ECO:0007669"/>
    <property type="project" value="InterPro"/>
</dbReference>
<dbReference type="InterPro" id="IPR051393">
    <property type="entry name" value="ABC_transporter_permease"/>
</dbReference>
<keyword evidence="2 7" id="KW-0813">Transport</keyword>
<keyword evidence="3" id="KW-1003">Cell membrane</keyword>
<evidence type="ECO:0000256" key="1">
    <source>
        <dbReference type="ARBA" id="ARBA00004651"/>
    </source>
</evidence>
<reference evidence="10" key="1">
    <citation type="journal article" date="2014" name="Int. J. Syst. Evol. Microbiol.">
        <title>Complete genome sequence of Corynebacterium casei LMG S-19264T (=DSM 44701T), isolated from a smear-ripened cheese.</title>
        <authorList>
            <consortium name="US DOE Joint Genome Institute (JGI-PGF)"/>
            <person name="Walter F."/>
            <person name="Albersmeier A."/>
            <person name="Kalinowski J."/>
            <person name="Ruckert C."/>
        </authorList>
    </citation>
    <scope>NUCLEOTIDE SEQUENCE</scope>
    <source>
        <strain evidence="10">JCM 3302</strain>
    </source>
</reference>
<reference evidence="10" key="2">
    <citation type="submission" date="2020-09" db="EMBL/GenBank/DDBJ databases">
        <authorList>
            <person name="Sun Q."/>
            <person name="Ohkuma M."/>
        </authorList>
    </citation>
    <scope>NUCLEOTIDE SEQUENCE</scope>
    <source>
        <strain evidence="10">JCM 3302</strain>
    </source>
</reference>
<keyword evidence="4 7" id="KW-0812">Transmembrane</keyword>
<feature type="transmembrane region" description="Helical" evidence="7">
    <location>
        <begin position="136"/>
        <end position="156"/>
    </location>
</feature>
<organism evidence="10 11">
    <name type="scientific">Streptomyces spiralis</name>
    <dbReference type="NCBI Taxonomy" id="66376"/>
    <lineage>
        <taxon>Bacteria</taxon>
        <taxon>Bacillati</taxon>
        <taxon>Actinomycetota</taxon>
        <taxon>Actinomycetes</taxon>
        <taxon>Kitasatosporales</taxon>
        <taxon>Streptomycetaceae</taxon>
        <taxon>Streptomyces</taxon>
    </lineage>
</organism>
<evidence type="ECO:0000256" key="8">
    <source>
        <dbReference type="SAM" id="MobiDB-lite"/>
    </source>
</evidence>
<gene>
    <name evidence="10" type="ORF">GCM10014715_26770</name>
</gene>
<evidence type="ECO:0000313" key="10">
    <source>
        <dbReference type="EMBL" id="GHE71400.1"/>
    </source>
</evidence>
<feature type="transmembrane region" description="Helical" evidence="7">
    <location>
        <begin position="244"/>
        <end position="265"/>
    </location>
</feature>
<evidence type="ECO:0000256" key="5">
    <source>
        <dbReference type="ARBA" id="ARBA00022989"/>
    </source>
</evidence>
<evidence type="ECO:0000256" key="2">
    <source>
        <dbReference type="ARBA" id="ARBA00022448"/>
    </source>
</evidence>
<evidence type="ECO:0000256" key="4">
    <source>
        <dbReference type="ARBA" id="ARBA00022692"/>
    </source>
</evidence>
<dbReference type="PANTHER" id="PTHR30193:SF37">
    <property type="entry name" value="INNER MEMBRANE ABC TRANSPORTER PERMEASE PROTEIN YCJO"/>
    <property type="match status" value="1"/>
</dbReference>
<dbReference type="RefSeq" id="WP_189899886.1">
    <property type="nucleotide sequence ID" value="NZ_BNBC01000010.1"/>
</dbReference>
<evidence type="ECO:0000256" key="6">
    <source>
        <dbReference type="ARBA" id="ARBA00023136"/>
    </source>
</evidence>
<dbReference type="InterPro" id="IPR000515">
    <property type="entry name" value="MetI-like"/>
</dbReference>
<dbReference type="PROSITE" id="PS50928">
    <property type="entry name" value="ABC_TM1"/>
    <property type="match status" value="1"/>
</dbReference>
<feature type="transmembrane region" description="Helical" evidence="7">
    <location>
        <begin position="39"/>
        <end position="70"/>
    </location>
</feature>
<feature type="transmembrane region" description="Helical" evidence="7">
    <location>
        <begin position="184"/>
        <end position="207"/>
    </location>
</feature>
<dbReference type="PANTHER" id="PTHR30193">
    <property type="entry name" value="ABC TRANSPORTER PERMEASE PROTEIN"/>
    <property type="match status" value="1"/>
</dbReference>
<feature type="domain" description="ABC transmembrane type-1" evidence="9">
    <location>
        <begin position="99"/>
        <end position="312"/>
    </location>
</feature>
<proteinExistence type="inferred from homology"/>
<dbReference type="Proteomes" id="UP000641386">
    <property type="component" value="Unassembled WGS sequence"/>
</dbReference>
<keyword evidence="6 7" id="KW-0472">Membrane</keyword>
<evidence type="ECO:0000256" key="7">
    <source>
        <dbReference type="RuleBase" id="RU363032"/>
    </source>
</evidence>
<keyword evidence="11" id="KW-1185">Reference proteome</keyword>
<sequence length="325" mass="35139">MSSVTAHDTAGAKPRTTGGPTAQAPASAHPRLSRRHREWVAAGLFLAPDALGLLVFVAIPMVLSVVLSLFQVSGFGSYQWVGLGNYDRMFHDPLFWQSMKITGIYVVVLVPVLFCLSLALGLLVKQKLPGVGAYRTALFLPYVISLVVVGVLWKFMLDDQVGVVNKAMRAAGFGGASWLGSPGLALASVIAVMTWVMMGYYMIIFLAGLQEIPQEYYEAARIDGASAWRSFRSITWPLLRPTSFFVLLMSTVAAITGGLDLLFVLTKGGPANGTSLAIFYIYQQAFTFGEYGYASAMGTFLVLIMVVFAGVIFKVTKGGRFDDGE</sequence>
<name>A0A918ZVX6_9ACTN</name>
<dbReference type="EMBL" id="BNBC01000010">
    <property type="protein sequence ID" value="GHE71400.1"/>
    <property type="molecule type" value="Genomic_DNA"/>
</dbReference>
<feature type="transmembrane region" description="Helical" evidence="7">
    <location>
        <begin position="103"/>
        <end position="124"/>
    </location>
</feature>
<evidence type="ECO:0000259" key="9">
    <source>
        <dbReference type="PROSITE" id="PS50928"/>
    </source>
</evidence>